<proteinExistence type="predicted"/>
<name>A0A6J1LAX4_DROHY</name>
<gene>
    <name evidence="2" type="primary">LOC111594191</name>
</gene>
<accession>A0A6J1LAX4</accession>
<dbReference type="GeneID" id="111594191"/>
<evidence type="ECO:0000313" key="2">
    <source>
        <dbReference type="RefSeq" id="XP_023163154.1"/>
    </source>
</evidence>
<evidence type="ECO:0000313" key="1">
    <source>
        <dbReference type="Proteomes" id="UP000504633"/>
    </source>
</evidence>
<protein>
    <submittedName>
        <fullName evidence="2">Uncharacterized protein LOC111594191</fullName>
    </submittedName>
</protein>
<dbReference type="Proteomes" id="UP000504633">
    <property type="component" value="Unplaced"/>
</dbReference>
<reference evidence="2" key="1">
    <citation type="submission" date="2025-08" db="UniProtKB">
        <authorList>
            <consortium name="RefSeq"/>
        </authorList>
    </citation>
    <scope>IDENTIFICATION</scope>
    <source>
        <strain evidence="2">15085-1641.00</strain>
        <tissue evidence="2">Whole body</tissue>
    </source>
</reference>
<dbReference type="OMA" id="HLIGWEY"/>
<dbReference type="OrthoDB" id="7762929at2759"/>
<dbReference type="RefSeq" id="XP_023163154.1">
    <property type="nucleotide sequence ID" value="XM_023307386.2"/>
</dbReference>
<dbReference type="AlphaFoldDB" id="A0A6J1LAX4"/>
<sequence length="98" mass="11738">MASTKSKEWTRAIMCRPRDNLTTEAGLRAQHHVMVSRLDQECLPDSMSMLIGMEYARIWLKDRDLFQKKRNDSKAKFIHNDFDWWLKLRKTNKCFCTI</sequence>
<organism evidence="1 2">
    <name type="scientific">Drosophila hydei</name>
    <name type="common">Fruit fly</name>
    <dbReference type="NCBI Taxonomy" id="7224"/>
    <lineage>
        <taxon>Eukaryota</taxon>
        <taxon>Metazoa</taxon>
        <taxon>Ecdysozoa</taxon>
        <taxon>Arthropoda</taxon>
        <taxon>Hexapoda</taxon>
        <taxon>Insecta</taxon>
        <taxon>Pterygota</taxon>
        <taxon>Neoptera</taxon>
        <taxon>Endopterygota</taxon>
        <taxon>Diptera</taxon>
        <taxon>Brachycera</taxon>
        <taxon>Muscomorpha</taxon>
        <taxon>Ephydroidea</taxon>
        <taxon>Drosophilidae</taxon>
        <taxon>Drosophila</taxon>
    </lineage>
</organism>
<keyword evidence="1" id="KW-1185">Reference proteome</keyword>
<dbReference type="KEGG" id="dhe:111594191"/>